<dbReference type="InterPro" id="IPR011989">
    <property type="entry name" value="ARM-like"/>
</dbReference>
<evidence type="ECO:0000259" key="4">
    <source>
        <dbReference type="Pfam" id="PF08609"/>
    </source>
</evidence>
<dbReference type="STRING" id="341454.A0A4V3SJT4"/>
<evidence type="ECO:0000313" key="6">
    <source>
        <dbReference type="Proteomes" id="UP000298138"/>
    </source>
</evidence>
<dbReference type="PANTHER" id="PTHR19316:SF18">
    <property type="entry name" value="HSP70-BINDING PROTEIN 1"/>
    <property type="match status" value="1"/>
</dbReference>
<dbReference type="GO" id="GO:0005783">
    <property type="term" value="C:endoplasmic reticulum"/>
    <property type="evidence" value="ECO:0007669"/>
    <property type="project" value="TreeGrafter"/>
</dbReference>
<proteinExistence type="inferred from homology"/>
<dbReference type="Pfam" id="PF08609">
    <property type="entry name" value="Fes1"/>
    <property type="match status" value="1"/>
</dbReference>
<dbReference type="OrthoDB" id="10250458at2759"/>
<organism evidence="5 6">
    <name type="scientific">Ascodesmis nigricans</name>
    <dbReference type="NCBI Taxonomy" id="341454"/>
    <lineage>
        <taxon>Eukaryota</taxon>
        <taxon>Fungi</taxon>
        <taxon>Dikarya</taxon>
        <taxon>Ascomycota</taxon>
        <taxon>Pezizomycotina</taxon>
        <taxon>Pezizomycetes</taxon>
        <taxon>Pezizales</taxon>
        <taxon>Ascodesmidaceae</taxon>
        <taxon>Ascodesmis</taxon>
    </lineage>
</organism>
<keyword evidence="2" id="KW-0677">Repeat</keyword>
<dbReference type="PANTHER" id="PTHR19316">
    <property type="entry name" value="PROTEIN FOLDING REGULATOR"/>
    <property type="match status" value="1"/>
</dbReference>
<reference evidence="5 6" key="1">
    <citation type="submission" date="2019-04" db="EMBL/GenBank/DDBJ databases">
        <title>Comparative genomics and transcriptomics to analyze fruiting body development in filamentous ascomycetes.</title>
        <authorList>
            <consortium name="DOE Joint Genome Institute"/>
            <person name="Lutkenhaus R."/>
            <person name="Traeger S."/>
            <person name="Breuer J."/>
            <person name="Kuo A."/>
            <person name="Lipzen A."/>
            <person name="Pangilinan J."/>
            <person name="Dilworth D."/>
            <person name="Sandor L."/>
            <person name="Poggeler S."/>
            <person name="Barry K."/>
            <person name="Grigoriev I.V."/>
            <person name="Nowrousian M."/>
        </authorList>
    </citation>
    <scope>NUCLEOTIDE SEQUENCE [LARGE SCALE GENOMIC DNA]</scope>
    <source>
        <strain evidence="5 6">CBS 389.68</strain>
    </source>
</reference>
<evidence type="ECO:0000256" key="2">
    <source>
        <dbReference type="ARBA" id="ARBA00022737"/>
    </source>
</evidence>
<evidence type="ECO:0000313" key="5">
    <source>
        <dbReference type="EMBL" id="TGZ85215.1"/>
    </source>
</evidence>
<dbReference type="InterPro" id="IPR050693">
    <property type="entry name" value="Hsp70_NEF-Inhibitors"/>
</dbReference>
<evidence type="ECO:0000256" key="3">
    <source>
        <dbReference type="ARBA" id="ARBA00024912"/>
    </source>
</evidence>
<accession>A0A4V3SJT4</accession>
<gene>
    <name evidence="5" type="ORF">EX30DRAFT_345791</name>
</gene>
<dbReference type="InterPro" id="IPR016024">
    <property type="entry name" value="ARM-type_fold"/>
</dbReference>
<feature type="domain" description="Nucleotide exchange factor Fes1" evidence="4">
    <location>
        <begin position="4"/>
        <end position="85"/>
    </location>
</feature>
<dbReference type="AlphaFoldDB" id="A0A4V3SJT4"/>
<comment type="function">
    <text evidence="3">Functions as a nucleotide exchange factor (NEF) for Hsp70 chaperones which accelerates the release of ADP. Required for fully efficient Hsp70-mediated folding of proteins.</text>
</comment>
<dbReference type="EMBL" id="ML220112">
    <property type="protein sequence ID" value="TGZ85215.1"/>
    <property type="molecule type" value="Genomic_DNA"/>
</dbReference>
<dbReference type="Proteomes" id="UP000298138">
    <property type="component" value="Unassembled WGS sequence"/>
</dbReference>
<sequence length="208" mass="23106">MSNLGNLLAWGIENSNPDANPDGPKTQLNPALLAELFGQKQKSDAELMKEAIAAVQDPSVSLEDKEIAFDNFELLIEHLDNANNIENLSLWPPLISLLDADHAAIRKMAAWCVGTAVQNNELSQNAFMKHDGIPKLVNVALRDPVEDVRKKAVFALSSQVRNHGAALEKMLEHLPEELVPQKIHHEDMESIDELMRALRERVAKVISQ</sequence>
<evidence type="ECO:0000256" key="1">
    <source>
        <dbReference type="ARBA" id="ARBA00011045"/>
    </source>
</evidence>
<dbReference type="GO" id="GO:0000774">
    <property type="term" value="F:adenyl-nucleotide exchange factor activity"/>
    <property type="evidence" value="ECO:0007669"/>
    <property type="project" value="TreeGrafter"/>
</dbReference>
<protein>
    <submittedName>
        <fullName evidence="5">Fes1-domain-containing protein</fullName>
    </submittedName>
</protein>
<dbReference type="InParanoid" id="A0A4V3SJT4"/>
<name>A0A4V3SJT4_9PEZI</name>
<dbReference type="FunCoup" id="A0A4V3SJT4">
    <property type="interactions" value="193"/>
</dbReference>
<keyword evidence="6" id="KW-1185">Reference proteome</keyword>
<dbReference type="InterPro" id="IPR013918">
    <property type="entry name" value="Nucleotide_exch_fac_Fes1"/>
</dbReference>
<dbReference type="SUPFAM" id="SSF48371">
    <property type="entry name" value="ARM repeat"/>
    <property type="match status" value="1"/>
</dbReference>
<comment type="similarity">
    <text evidence="1">Belongs to the FES1 family.</text>
</comment>
<dbReference type="Gene3D" id="1.25.10.10">
    <property type="entry name" value="Leucine-rich Repeat Variant"/>
    <property type="match status" value="1"/>
</dbReference>